<reference evidence="2 3" key="1">
    <citation type="journal article" date="2021" name="Plant Biotechnol. J.">
        <title>Multi-omics assisted identification of the key and species-specific regulatory components of drought-tolerant mechanisms in Gossypium stocksii.</title>
        <authorList>
            <person name="Yu D."/>
            <person name="Ke L."/>
            <person name="Zhang D."/>
            <person name="Wu Y."/>
            <person name="Sun Y."/>
            <person name="Mei J."/>
            <person name="Sun J."/>
            <person name="Sun Y."/>
        </authorList>
    </citation>
    <scope>NUCLEOTIDE SEQUENCE [LARGE SCALE GENOMIC DNA]</scope>
    <source>
        <strain evidence="3">cv. E1</strain>
        <tissue evidence="2">Leaf</tissue>
    </source>
</reference>
<dbReference type="EMBL" id="JAIQCV010000011">
    <property type="protein sequence ID" value="KAH1046712.1"/>
    <property type="molecule type" value="Genomic_DNA"/>
</dbReference>
<sequence>MGGMGFLDLHLFNLALLGRQVWHLMSQRNTLCFKVLSAKYFPNGDVFNYKLGDKPSFTWNSIAKAVDALKDGFLWQIGNRETIDIRRDHWGIEGVKRKEACRSPLTNEKRKSKIYGTTTTSGGKKKGIGHNILPTFDNIARIRQGINNVCPRCKGTEEMLMHALKECLKAREILVAGGLNNGLLDGHYSNCIDWLEDMFHELDSKAAANFLTLFWNSWNDRNNMVFKGEMDEAVMI</sequence>
<dbReference type="Proteomes" id="UP000828251">
    <property type="component" value="Unassembled WGS sequence"/>
</dbReference>
<feature type="chain" id="PRO_5038778902" description="Reverse transcriptase" evidence="1">
    <location>
        <begin position="19"/>
        <end position="236"/>
    </location>
</feature>
<gene>
    <name evidence="2" type="ORF">J1N35_037496</name>
</gene>
<accession>A0A9D3ZLU9</accession>
<protein>
    <recommendedName>
        <fullName evidence="4">Reverse transcriptase</fullName>
    </recommendedName>
</protein>
<evidence type="ECO:0000313" key="2">
    <source>
        <dbReference type="EMBL" id="KAH1046712.1"/>
    </source>
</evidence>
<name>A0A9D3ZLU9_9ROSI</name>
<comment type="caution">
    <text evidence="2">The sequence shown here is derived from an EMBL/GenBank/DDBJ whole genome shotgun (WGS) entry which is preliminary data.</text>
</comment>
<evidence type="ECO:0008006" key="4">
    <source>
        <dbReference type="Google" id="ProtNLM"/>
    </source>
</evidence>
<keyword evidence="3" id="KW-1185">Reference proteome</keyword>
<dbReference type="AlphaFoldDB" id="A0A9D3ZLU9"/>
<organism evidence="2 3">
    <name type="scientific">Gossypium stocksii</name>
    <dbReference type="NCBI Taxonomy" id="47602"/>
    <lineage>
        <taxon>Eukaryota</taxon>
        <taxon>Viridiplantae</taxon>
        <taxon>Streptophyta</taxon>
        <taxon>Embryophyta</taxon>
        <taxon>Tracheophyta</taxon>
        <taxon>Spermatophyta</taxon>
        <taxon>Magnoliopsida</taxon>
        <taxon>eudicotyledons</taxon>
        <taxon>Gunneridae</taxon>
        <taxon>Pentapetalae</taxon>
        <taxon>rosids</taxon>
        <taxon>malvids</taxon>
        <taxon>Malvales</taxon>
        <taxon>Malvaceae</taxon>
        <taxon>Malvoideae</taxon>
        <taxon>Gossypium</taxon>
    </lineage>
</organism>
<evidence type="ECO:0000256" key="1">
    <source>
        <dbReference type="SAM" id="SignalP"/>
    </source>
</evidence>
<evidence type="ECO:0000313" key="3">
    <source>
        <dbReference type="Proteomes" id="UP000828251"/>
    </source>
</evidence>
<proteinExistence type="predicted"/>
<keyword evidence="1" id="KW-0732">Signal</keyword>
<feature type="signal peptide" evidence="1">
    <location>
        <begin position="1"/>
        <end position="18"/>
    </location>
</feature>